<evidence type="ECO:0000313" key="2">
    <source>
        <dbReference type="Proteomes" id="UP000614601"/>
    </source>
</evidence>
<name>A0A811LDD8_9BILA</name>
<gene>
    <name evidence="1" type="ORF">BOKJ2_LOCUS11402</name>
</gene>
<proteinExistence type="predicted"/>
<dbReference type="EMBL" id="CAJFDH010000005">
    <property type="protein sequence ID" value="CAD5225085.1"/>
    <property type="molecule type" value="Genomic_DNA"/>
</dbReference>
<dbReference type="Proteomes" id="UP000614601">
    <property type="component" value="Unassembled WGS sequence"/>
</dbReference>
<protein>
    <submittedName>
        <fullName evidence="1">Uncharacterized protein</fullName>
    </submittedName>
</protein>
<dbReference type="AlphaFoldDB" id="A0A811LDD8"/>
<reference evidence="1" key="1">
    <citation type="submission" date="2020-09" db="EMBL/GenBank/DDBJ databases">
        <authorList>
            <person name="Kikuchi T."/>
        </authorList>
    </citation>
    <scope>NUCLEOTIDE SEQUENCE</scope>
    <source>
        <strain evidence="1">SH1</strain>
    </source>
</reference>
<dbReference type="EMBL" id="CAJFCW020000005">
    <property type="protein sequence ID" value="CAG9120432.1"/>
    <property type="molecule type" value="Genomic_DNA"/>
</dbReference>
<evidence type="ECO:0000313" key="1">
    <source>
        <dbReference type="EMBL" id="CAD5225085.1"/>
    </source>
</evidence>
<keyword evidence="2" id="KW-1185">Reference proteome</keyword>
<dbReference type="Proteomes" id="UP000783686">
    <property type="component" value="Unassembled WGS sequence"/>
</dbReference>
<organism evidence="1 2">
    <name type="scientific">Bursaphelenchus okinawaensis</name>
    <dbReference type="NCBI Taxonomy" id="465554"/>
    <lineage>
        <taxon>Eukaryota</taxon>
        <taxon>Metazoa</taxon>
        <taxon>Ecdysozoa</taxon>
        <taxon>Nematoda</taxon>
        <taxon>Chromadorea</taxon>
        <taxon>Rhabditida</taxon>
        <taxon>Tylenchina</taxon>
        <taxon>Tylenchomorpha</taxon>
        <taxon>Aphelenchoidea</taxon>
        <taxon>Aphelenchoididae</taxon>
        <taxon>Bursaphelenchus</taxon>
    </lineage>
</organism>
<accession>A0A811LDD8</accession>
<sequence>MSGFNHCILEEAGLLMVRNKANEHFGYNNIEVYDLQTPEKLYERSLDNRDDMWKGSSNFSIVNINTGEHIIYNPIEKKSLLEVCLLSVSGHT</sequence>
<comment type="caution">
    <text evidence="1">The sequence shown here is derived from an EMBL/GenBank/DDBJ whole genome shotgun (WGS) entry which is preliminary data.</text>
</comment>